<name>B6DTN4_BODSA</name>
<dbReference type="VEuPathDB" id="TriTrypDB:BSAL_37110"/>
<evidence type="ECO:0000313" key="3">
    <source>
        <dbReference type="EMBL" id="CUG92403.1"/>
    </source>
</evidence>
<protein>
    <submittedName>
        <fullName evidence="2">Uncharacterized protein</fullName>
    </submittedName>
</protein>
<reference evidence="2" key="1">
    <citation type="submission" date="2008-08" db="EMBL/GenBank/DDBJ databases">
        <title>Insights into the genome sequence of a free-living kinetoplastid: Bodo saltans (Kinetoplastida: Euglenozoa).</title>
        <authorList>
            <person name="Jackson A.P."/>
            <person name="Quail M.A."/>
            <person name="Berriman M."/>
        </authorList>
    </citation>
    <scope>NUCLEOTIDE SEQUENCE</scope>
    <source>
        <strain evidence="2">Lake Konstanz</strain>
    </source>
</reference>
<reference evidence="3" key="2">
    <citation type="submission" date="2015-09" db="EMBL/GenBank/DDBJ databases">
        <authorList>
            <person name="Jackson K.R."/>
            <person name="Lunt B.L."/>
            <person name="Fisher J.N.B."/>
            <person name="Gardner A.V."/>
            <person name="Bailey M.E."/>
            <person name="Deus L.M."/>
            <person name="Earl A.S."/>
            <person name="Gibby P.D."/>
            <person name="Hartmann K.A."/>
            <person name="Liu J.E."/>
            <person name="Manci A.M."/>
            <person name="Nielsen D.A."/>
            <person name="Solomon M.B."/>
            <person name="Breakwell D.P."/>
            <person name="Burnett S.H."/>
            <person name="Grose J.H."/>
        </authorList>
    </citation>
    <scope>NUCLEOTIDE SEQUENCE [LARGE SCALE GENOMIC DNA]</scope>
    <source>
        <strain evidence="3">Lake Konstanz</strain>
    </source>
</reference>
<dbReference type="AlphaFoldDB" id="B6DTN4"/>
<gene>
    <name evidence="3" type="ORF">BSAL_37110</name>
</gene>
<organism evidence="2">
    <name type="scientific">Bodo saltans</name>
    <name type="common">Flagellated protozoan</name>
    <dbReference type="NCBI Taxonomy" id="75058"/>
    <lineage>
        <taxon>Eukaryota</taxon>
        <taxon>Discoba</taxon>
        <taxon>Euglenozoa</taxon>
        <taxon>Kinetoplastea</taxon>
        <taxon>Metakinetoplastina</taxon>
        <taxon>Eubodonida</taxon>
        <taxon>Bodonidae</taxon>
        <taxon>Bodo</taxon>
    </lineage>
</organism>
<reference evidence="4" key="3">
    <citation type="submission" date="2015-09" db="EMBL/GenBank/DDBJ databases">
        <authorList>
            <consortium name="Pathogen Informatics"/>
        </authorList>
    </citation>
    <scope>NUCLEOTIDE SEQUENCE [LARGE SCALE GENOMIC DNA]</scope>
    <source>
        <strain evidence="4">Lake Konstanz</strain>
    </source>
</reference>
<feature type="compositionally biased region" description="Polar residues" evidence="1">
    <location>
        <begin position="416"/>
        <end position="425"/>
    </location>
</feature>
<evidence type="ECO:0000313" key="4">
    <source>
        <dbReference type="Proteomes" id="UP000051952"/>
    </source>
</evidence>
<dbReference type="EMBL" id="FJ168558">
    <property type="protein sequence ID" value="ACI16068.1"/>
    <property type="molecule type" value="Genomic_DNA"/>
</dbReference>
<evidence type="ECO:0000313" key="2">
    <source>
        <dbReference type="EMBL" id="ACI16068.1"/>
    </source>
</evidence>
<feature type="compositionally biased region" description="Low complexity" evidence="1">
    <location>
        <begin position="247"/>
        <end position="266"/>
    </location>
</feature>
<dbReference type="Proteomes" id="UP000051952">
    <property type="component" value="Unassembled WGS sequence"/>
</dbReference>
<proteinExistence type="predicted"/>
<feature type="region of interest" description="Disordered" evidence="1">
    <location>
        <begin position="406"/>
        <end position="438"/>
    </location>
</feature>
<evidence type="ECO:0000256" key="1">
    <source>
        <dbReference type="SAM" id="MobiDB-lite"/>
    </source>
</evidence>
<sequence length="447" mass="48966">MPVNVQQGTTTTTTKQWKPLVGVYKSFFNAESYPAVEAWYNTTAKLHDRHNFKSLVKEISAFDMASALAKTTKATCDPEIALANAIVAQHGGDHLTDASRKRAVEFLSTCHPSKREEYRRVFGLITRPSNLCALRHIEDMNPKNFYVEVDTSLVAKKKLVGAEHLHRKSEMLTLPNNAQTGNRTNYQQQYVWKVGSVPLAYSQRAVDRRDAQLAQQVEDTELLQAVQAHIESGVTTAFVNPLKKKQSSSPTATTTVFPSVSSSSSKTPPPDLMPTPWGVLNTGNVDGIQWESVTHDTFKETYYLQPKDQRKFQNLNDNYSRMVYLTRRKLKKERKATEAAAAAELAADGNNDNASGTSPGGFARSAAGGTSPFGLTHHSGISAPYSLSAGGKQLFGGAAAGLSSSSAPGSSYALHRTTSQPQLQRKSMKSWLEEKGRRPVSVVFPSI</sequence>
<dbReference type="EMBL" id="CYKH01002040">
    <property type="protein sequence ID" value="CUG92403.1"/>
    <property type="molecule type" value="Genomic_DNA"/>
</dbReference>
<keyword evidence="4" id="KW-1185">Reference proteome</keyword>
<feature type="region of interest" description="Disordered" evidence="1">
    <location>
        <begin position="241"/>
        <end position="276"/>
    </location>
</feature>
<accession>B6DTN4</accession>